<organism evidence="13 14">
    <name type="scientific">Acinetobacter ursingii</name>
    <dbReference type="NCBI Taxonomy" id="108980"/>
    <lineage>
        <taxon>Bacteria</taxon>
        <taxon>Pseudomonadati</taxon>
        <taxon>Pseudomonadota</taxon>
        <taxon>Gammaproteobacteria</taxon>
        <taxon>Moraxellales</taxon>
        <taxon>Moraxellaceae</taxon>
        <taxon>Acinetobacter</taxon>
    </lineage>
</organism>
<dbReference type="Pfam" id="PF01751">
    <property type="entry name" value="Toprim"/>
    <property type="match status" value="1"/>
</dbReference>
<dbReference type="SMART" id="SM00436">
    <property type="entry name" value="TOP1Bc"/>
    <property type="match status" value="1"/>
</dbReference>
<evidence type="ECO:0000259" key="11">
    <source>
        <dbReference type="PROSITE" id="PS50880"/>
    </source>
</evidence>
<dbReference type="Pfam" id="PF01131">
    <property type="entry name" value="Topoisom_bac"/>
    <property type="match status" value="1"/>
</dbReference>
<dbReference type="SMART" id="SM00437">
    <property type="entry name" value="TOP1Ac"/>
    <property type="match status" value="1"/>
</dbReference>
<dbReference type="InterPro" id="IPR006171">
    <property type="entry name" value="TOPRIM_dom"/>
</dbReference>
<dbReference type="InterPro" id="IPR003602">
    <property type="entry name" value="Topo_IA_DNA-bd_dom"/>
</dbReference>
<evidence type="ECO:0000256" key="4">
    <source>
        <dbReference type="ARBA" id="ARBA00023029"/>
    </source>
</evidence>
<feature type="domain" description="Topo IA-type catalytic" evidence="12">
    <location>
        <begin position="132"/>
        <end position="557"/>
    </location>
</feature>
<dbReference type="Gene3D" id="2.70.20.10">
    <property type="entry name" value="Topoisomerase I, domain 3"/>
    <property type="match status" value="1"/>
</dbReference>
<dbReference type="EC" id="5.6.2.1" evidence="3"/>
<evidence type="ECO:0000256" key="3">
    <source>
        <dbReference type="ARBA" id="ARBA00012891"/>
    </source>
</evidence>
<keyword evidence="5" id="KW-0238">DNA-binding</keyword>
<dbReference type="InterPro" id="IPR003601">
    <property type="entry name" value="Topo_IA_2"/>
</dbReference>
<dbReference type="GO" id="GO:0006265">
    <property type="term" value="P:DNA topological change"/>
    <property type="evidence" value="ECO:0007669"/>
    <property type="project" value="InterPro"/>
</dbReference>
<evidence type="ECO:0000256" key="9">
    <source>
        <dbReference type="ARBA" id="ARBA00032235"/>
    </source>
</evidence>
<dbReference type="InterPro" id="IPR000380">
    <property type="entry name" value="Topo_IA"/>
</dbReference>
<evidence type="ECO:0000256" key="1">
    <source>
        <dbReference type="ARBA" id="ARBA00000213"/>
    </source>
</evidence>
<dbReference type="SMART" id="SM00493">
    <property type="entry name" value="TOPRIM"/>
    <property type="match status" value="1"/>
</dbReference>
<evidence type="ECO:0000256" key="8">
    <source>
        <dbReference type="ARBA" id="ARBA00031985"/>
    </source>
</evidence>
<protein>
    <recommendedName>
        <fullName evidence="3">DNA topoisomerase</fullName>
        <ecNumber evidence="3">5.6.2.1</ecNumber>
    </recommendedName>
    <alternativeName>
        <fullName evidence="10">Omega-protein</fullName>
    </alternativeName>
    <alternativeName>
        <fullName evidence="9">Relaxing enzyme</fullName>
    </alternativeName>
    <alternativeName>
        <fullName evidence="7">Swivelase</fullName>
    </alternativeName>
    <alternativeName>
        <fullName evidence="8">Untwisting enzyme</fullName>
    </alternativeName>
</protein>
<reference evidence="13" key="1">
    <citation type="journal article" date="2022" name="J Glob Antimicrob Resist">
        <title>Comparative analysis of IMP-4- and OXA-58-containing plasmids of three carbapenemase-producing Acinetobacter ursingii strains in the Netherlands.</title>
        <authorList>
            <person name="Hendrickx A.P.A."/>
            <person name="Schade R.P."/>
            <person name="Landman F."/>
            <person name="Bosch T."/>
            <person name="Schouls L.M."/>
            <person name="van Dijk K."/>
        </authorList>
    </citation>
    <scope>NUCLEOTIDE SEQUENCE</scope>
    <source>
        <strain evidence="13">RIVM_C010761</strain>
    </source>
</reference>
<dbReference type="PRINTS" id="PR00417">
    <property type="entry name" value="PRTPISMRASEI"/>
</dbReference>
<dbReference type="AlphaFoldDB" id="A0AA46SB04"/>
<evidence type="ECO:0000256" key="10">
    <source>
        <dbReference type="ARBA" id="ARBA00032877"/>
    </source>
</evidence>
<dbReference type="SUPFAM" id="SSF56712">
    <property type="entry name" value="Prokaryotic type I DNA topoisomerase"/>
    <property type="match status" value="1"/>
</dbReference>
<comment type="catalytic activity">
    <reaction evidence="1">
        <text>ATP-independent breakage of single-stranded DNA, followed by passage and rejoining.</text>
        <dbReference type="EC" id="5.6.2.1"/>
    </reaction>
</comment>
<dbReference type="InterPro" id="IPR013497">
    <property type="entry name" value="Topo_IA_cen"/>
</dbReference>
<geneLocation type="plasmid" evidence="13 14">
    <name>pRIVM_C010761_3</name>
</geneLocation>
<dbReference type="InterPro" id="IPR013824">
    <property type="entry name" value="Topo_IA_cen_sub1"/>
</dbReference>
<name>A0AA46SB04_9GAMM</name>
<dbReference type="PANTHER" id="PTHR42785">
    <property type="entry name" value="DNA TOPOISOMERASE, TYPE IA, CORE"/>
    <property type="match status" value="1"/>
</dbReference>
<gene>
    <name evidence="13" type="ORF">LSO58_18700</name>
</gene>
<accession>A0AA46SB04</accession>
<evidence type="ECO:0000313" key="14">
    <source>
        <dbReference type="Proteomes" id="UP001164081"/>
    </source>
</evidence>
<keyword evidence="13" id="KW-0614">Plasmid</keyword>
<dbReference type="InterPro" id="IPR013826">
    <property type="entry name" value="Topo_IA_cen_sub3"/>
</dbReference>
<sequence length="750" mass="84246">MSAQNLVIVESKNKVSKVQTYLDQLYGKSSFIVSYSSGHIRDLPTDSFGLTENYTPTYVFSDGGARRVAELKKLAVNAQNVYLATDDDREGEAIAWHLQTVLKCKERAFRVAFNEITKAALKSTFDNPRSLNMKIVAAQEARRFLDRIIGYVGTPVFTVLCGERQIAGRVQSSIVVYLADLERQIQSFVSVHHFGVSFLFDEWTANWETENFVEKSNPYFMDREIAEKIALLKNFNVISFEEKPVKSSPPAPFTTPTYLRAAQVQCKLKPKEAMKIAQKLFEDGHITYHRTDSPNISDDAFSMIQAFALKHKLPVLAQVRKFKAKKNAQEGHEAIRPTDINISKISEDPILQQVYQMIWLRAVASQMEEATYTSRSVRLVADQKIENRDVFIKATGRKLIDQGWLRLTAKTSFSENEQDDIKEDEQELNNPVPLLTVGADVRATSGQVNNKSTQPPRRHTEASLIKFMEDSDIGRPSTYAVIVSKIIEHGYVVTDNKNKLHATELAMRLSAKVADKFDFCNLTYTAGLEGQLDLIAHGENISQRLLKEAHQTILAQAQNASKLLEQDPNTQYCSKCQSALVLLTGASQKTYFKCSNLACGHNMKNENGKAIDKEDNVTPFNCVECSKSLIIMNGAKGKFFGCSGFFNKRNKCRASYPMLENGEPDFAQYAKRKEQLGSQSIGSVDTPKTNVATVSSKSKDHTCPECNKTLSQKTGKRSTDGKKWEMWICECGSKYWGARNKPDFSKKVSS</sequence>
<dbReference type="PROSITE" id="PS52039">
    <property type="entry name" value="TOPO_IA_2"/>
    <property type="match status" value="1"/>
</dbReference>
<dbReference type="Gene3D" id="3.30.65.10">
    <property type="entry name" value="Bacterial Topoisomerase I, domain 1"/>
    <property type="match status" value="1"/>
</dbReference>
<dbReference type="RefSeq" id="WP_263503936.1">
    <property type="nucleotide sequence ID" value="NZ_CP089047.1"/>
</dbReference>
<evidence type="ECO:0000256" key="6">
    <source>
        <dbReference type="ARBA" id="ARBA00023235"/>
    </source>
</evidence>
<evidence type="ECO:0000313" key="13">
    <source>
        <dbReference type="EMBL" id="UYF77370.1"/>
    </source>
</evidence>
<evidence type="ECO:0000259" key="12">
    <source>
        <dbReference type="PROSITE" id="PS52039"/>
    </source>
</evidence>
<dbReference type="InterPro" id="IPR013825">
    <property type="entry name" value="Topo_IA_cen_sub2"/>
</dbReference>
<evidence type="ECO:0000256" key="2">
    <source>
        <dbReference type="ARBA" id="ARBA00009446"/>
    </source>
</evidence>
<dbReference type="Gene3D" id="3.40.50.140">
    <property type="match status" value="1"/>
</dbReference>
<proteinExistence type="inferred from homology"/>
<dbReference type="InterPro" id="IPR023405">
    <property type="entry name" value="Topo_IA_core_domain"/>
</dbReference>
<evidence type="ECO:0000256" key="7">
    <source>
        <dbReference type="ARBA" id="ARBA00030003"/>
    </source>
</evidence>
<feature type="domain" description="Toprim" evidence="11">
    <location>
        <begin position="4"/>
        <end position="117"/>
    </location>
</feature>
<evidence type="ECO:0000256" key="5">
    <source>
        <dbReference type="ARBA" id="ARBA00023125"/>
    </source>
</evidence>
<keyword evidence="6 13" id="KW-0413">Isomerase</keyword>
<keyword evidence="4" id="KW-0799">Topoisomerase</keyword>
<dbReference type="EMBL" id="CP089047">
    <property type="protein sequence ID" value="UYF77370.1"/>
    <property type="molecule type" value="Genomic_DNA"/>
</dbReference>
<comment type="similarity">
    <text evidence="2">Belongs to the type IA topoisomerase family.</text>
</comment>
<dbReference type="CDD" id="cd00186">
    <property type="entry name" value="TOP1Ac"/>
    <property type="match status" value="1"/>
</dbReference>
<dbReference type="PANTHER" id="PTHR42785:SF1">
    <property type="entry name" value="DNA TOPOISOMERASE"/>
    <property type="match status" value="1"/>
</dbReference>
<dbReference type="Gene3D" id="1.10.290.10">
    <property type="entry name" value="Topoisomerase I, domain 4"/>
    <property type="match status" value="1"/>
</dbReference>
<dbReference type="Gene3D" id="1.10.460.10">
    <property type="entry name" value="Topoisomerase I, domain 2"/>
    <property type="match status" value="1"/>
</dbReference>
<dbReference type="GO" id="GO:0003917">
    <property type="term" value="F:DNA topoisomerase type I (single strand cut, ATP-independent) activity"/>
    <property type="evidence" value="ECO:0007669"/>
    <property type="project" value="UniProtKB-EC"/>
</dbReference>
<dbReference type="GO" id="GO:0003677">
    <property type="term" value="F:DNA binding"/>
    <property type="evidence" value="ECO:0007669"/>
    <property type="project" value="UniProtKB-KW"/>
</dbReference>
<dbReference type="Proteomes" id="UP001164081">
    <property type="component" value="Plasmid pRIVM_C010761_3"/>
</dbReference>
<dbReference type="PROSITE" id="PS50880">
    <property type="entry name" value="TOPRIM"/>
    <property type="match status" value="1"/>
</dbReference>